<dbReference type="InterPro" id="IPR004307">
    <property type="entry name" value="TspO_MBR"/>
</dbReference>
<dbReference type="EMBL" id="JBBIAA010000001">
    <property type="protein sequence ID" value="MEJ5943985.1"/>
    <property type="molecule type" value="Genomic_DNA"/>
</dbReference>
<evidence type="ECO:0000256" key="2">
    <source>
        <dbReference type="ARBA" id="ARBA00007524"/>
    </source>
</evidence>
<evidence type="ECO:0000256" key="6">
    <source>
        <dbReference type="SAM" id="Phobius"/>
    </source>
</evidence>
<dbReference type="Gene3D" id="1.20.1260.100">
    <property type="entry name" value="TspO/MBR protein"/>
    <property type="match status" value="1"/>
</dbReference>
<feature type="transmembrane region" description="Helical" evidence="6">
    <location>
        <begin position="216"/>
        <end position="235"/>
    </location>
</feature>
<comment type="subcellular location">
    <subcellularLocation>
        <location evidence="1">Membrane</location>
        <topology evidence="1">Multi-pass membrane protein</topology>
    </subcellularLocation>
</comment>
<keyword evidence="5 6" id="KW-0472">Membrane</keyword>
<dbReference type="Proteomes" id="UP001387100">
    <property type="component" value="Unassembled WGS sequence"/>
</dbReference>
<accession>A0ABU8RG00</accession>
<evidence type="ECO:0000313" key="8">
    <source>
        <dbReference type="Proteomes" id="UP001387100"/>
    </source>
</evidence>
<protein>
    <submittedName>
        <fullName evidence="7">Tryptophan-rich sensory protein</fullName>
    </submittedName>
</protein>
<dbReference type="PANTHER" id="PTHR33802:SF1">
    <property type="entry name" value="XK-RELATED PROTEIN"/>
    <property type="match status" value="1"/>
</dbReference>
<feature type="transmembrane region" description="Helical" evidence="6">
    <location>
        <begin position="67"/>
        <end position="86"/>
    </location>
</feature>
<dbReference type="PANTHER" id="PTHR33802">
    <property type="entry name" value="SI:CH211-161H7.5-RELATED"/>
    <property type="match status" value="1"/>
</dbReference>
<dbReference type="RefSeq" id="WP_339573375.1">
    <property type="nucleotide sequence ID" value="NZ_JBBIAA010000001.1"/>
</dbReference>
<name>A0ABU8RG00_9ACTN</name>
<keyword evidence="8" id="KW-1185">Reference proteome</keyword>
<comment type="similarity">
    <text evidence="2">Belongs to the TspO/BZRP family.</text>
</comment>
<feature type="transmembrane region" description="Helical" evidence="6">
    <location>
        <begin position="98"/>
        <end position="115"/>
    </location>
</feature>
<gene>
    <name evidence="7" type="ORF">WDZ17_01570</name>
</gene>
<proteinExistence type="inferred from homology"/>
<dbReference type="Pfam" id="PF03073">
    <property type="entry name" value="TspO_MBR"/>
    <property type="match status" value="1"/>
</dbReference>
<sequence length="287" mass="28603">MEKLSSGSRSPSRGDRTRRWVVLGAAVVAVVVSTVGSGAFGGTPVDEAAGGALSATATLVAPAGPAFSIWGVIYAGLVAYAVWQLVAARPDDARQRAAGWWLVASLLLNAAWITVVQAGSVGVSVVVIAALAAVLGVALARLQRTEPRGWPEALLVDGVTGLYLGWVLVATVANVSAWLAQAGVGGLGLGEATWAVVVLVVAAAIGVGVCRGTGRLAPALSLGWGLAWVAVGRSSGPDSSAVVAVVAAVLSVAVVAAVLSVAVVVAGVAARARRARTTTARRPARVS</sequence>
<feature type="transmembrane region" description="Helical" evidence="6">
    <location>
        <begin position="20"/>
        <end position="40"/>
    </location>
</feature>
<feature type="transmembrane region" description="Helical" evidence="6">
    <location>
        <begin position="192"/>
        <end position="209"/>
    </location>
</feature>
<dbReference type="InterPro" id="IPR038330">
    <property type="entry name" value="TspO/MBR-related_sf"/>
</dbReference>
<comment type="caution">
    <text evidence="7">The sequence shown here is derived from an EMBL/GenBank/DDBJ whole genome shotgun (WGS) entry which is preliminary data.</text>
</comment>
<keyword evidence="4 6" id="KW-1133">Transmembrane helix</keyword>
<evidence type="ECO:0000256" key="5">
    <source>
        <dbReference type="ARBA" id="ARBA00023136"/>
    </source>
</evidence>
<keyword evidence="3 6" id="KW-0812">Transmembrane</keyword>
<feature type="transmembrane region" description="Helical" evidence="6">
    <location>
        <begin position="121"/>
        <end position="142"/>
    </location>
</feature>
<feature type="transmembrane region" description="Helical" evidence="6">
    <location>
        <begin position="154"/>
        <end position="180"/>
    </location>
</feature>
<evidence type="ECO:0000256" key="1">
    <source>
        <dbReference type="ARBA" id="ARBA00004141"/>
    </source>
</evidence>
<evidence type="ECO:0000313" key="7">
    <source>
        <dbReference type="EMBL" id="MEJ5943985.1"/>
    </source>
</evidence>
<reference evidence="7 8" key="1">
    <citation type="journal article" date="2017" name="Int. J. Syst. Evol. Microbiol.">
        <title>Pseudokineococcus basanitobsidens sp. nov., isolated from volcanic rock.</title>
        <authorList>
            <person name="Lee D.W."/>
            <person name="Park M.Y."/>
            <person name="Kim J.J."/>
            <person name="Kim B.S."/>
        </authorList>
    </citation>
    <scope>NUCLEOTIDE SEQUENCE [LARGE SCALE GENOMIC DNA]</scope>
    <source>
        <strain evidence="7 8">DSM 103726</strain>
    </source>
</reference>
<evidence type="ECO:0000256" key="4">
    <source>
        <dbReference type="ARBA" id="ARBA00022989"/>
    </source>
</evidence>
<organism evidence="7 8">
    <name type="scientific">Pseudokineococcus basanitobsidens</name>
    <dbReference type="NCBI Taxonomy" id="1926649"/>
    <lineage>
        <taxon>Bacteria</taxon>
        <taxon>Bacillati</taxon>
        <taxon>Actinomycetota</taxon>
        <taxon>Actinomycetes</taxon>
        <taxon>Kineosporiales</taxon>
        <taxon>Kineosporiaceae</taxon>
        <taxon>Pseudokineococcus</taxon>
    </lineage>
</organism>
<evidence type="ECO:0000256" key="3">
    <source>
        <dbReference type="ARBA" id="ARBA00022692"/>
    </source>
</evidence>
<feature type="transmembrane region" description="Helical" evidence="6">
    <location>
        <begin position="241"/>
        <end position="272"/>
    </location>
</feature>